<proteinExistence type="predicted"/>
<dbReference type="OrthoDB" id="1495414at2"/>
<evidence type="ECO:0000313" key="1">
    <source>
        <dbReference type="EMBL" id="QEC62864.1"/>
    </source>
</evidence>
<dbReference type="PROSITE" id="PS51257">
    <property type="entry name" value="PROKAR_LIPOPROTEIN"/>
    <property type="match status" value="1"/>
</dbReference>
<dbReference type="RefSeq" id="WP_147031441.1">
    <property type="nucleotide sequence ID" value="NZ_CP042436.1"/>
</dbReference>
<dbReference type="AlphaFoldDB" id="A0A5B8UUY3"/>
<sequence length="133" mass="14826">MKYLLRTTIILAAAILLTTSCKKEKQVPAPVATRTLKFILYTDQDFSGDEHNISFSLHISNGKSAPFDSTVATFKVKDIPHKANQLVYEKKVPSDGTILTAGFVYTIENVGVSWHLDTCAANEKFKVIEYPFL</sequence>
<dbReference type="EMBL" id="CP042436">
    <property type="protein sequence ID" value="QEC62864.1"/>
    <property type="molecule type" value="Genomic_DNA"/>
</dbReference>
<evidence type="ECO:0000313" key="2">
    <source>
        <dbReference type="Proteomes" id="UP000321479"/>
    </source>
</evidence>
<keyword evidence="2" id="KW-1185">Reference proteome</keyword>
<protein>
    <submittedName>
        <fullName evidence="1">Uncharacterized protein</fullName>
    </submittedName>
</protein>
<name>A0A5B8UUY3_9SPHI</name>
<accession>A0A5B8UUY3</accession>
<reference evidence="1 2" key="1">
    <citation type="journal article" date="2017" name="Curr. Microbiol.">
        <title>Mucilaginibacter ginsenosidivorans sp. nov., Isolated from Soil of Ginseng Field.</title>
        <authorList>
            <person name="Kim M.M."/>
            <person name="Siddiqi M.Z."/>
            <person name="Im W.T."/>
        </authorList>
    </citation>
    <scope>NUCLEOTIDE SEQUENCE [LARGE SCALE GENOMIC DNA]</scope>
    <source>
        <strain evidence="1 2">Gsoil 3017</strain>
    </source>
</reference>
<organism evidence="1 2">
    <name type="scientific">Mucilaginibacter ginsenosidivorans</name>
    <dbReference type="NCBI Taxonomy" id="398053"/>
    <lineage>
        <taxon>Bacteria</taxon>
        <taxon>Pseudomonadati</taxon>
        <taxon>Bacteroidota</taxon>
        <taxon>Sphingobacteriia</taxon>
        <taxon>Sphingobacteriales</taxon>
        <taxon>Sphingobacteriaceae</taxon>
        <taxon>Mucilaginibacter</taxon>
    </lineage>
</organism>
<gene>
    <name evidence="1" type="ORF">FRZ54_09830</name>
</gene>
<dbReference type="Proteomes" id="UP000321479">
    <property type="component" value="Chromosome"/>
</dbReference>
<dbReference type="KEGG" id="mgin:FRZ54_09830"/>